<keyword evidence="3" id="KW-1185">Reference proteome</keyword>
<proteinExistence type="predicted"/>
<protein>
    <submittedName>
        <fullName evidence="2">Uncharacterized protein</fullName>
    </submittedName>
</protein>
<evidence type="ECO:0000313" key="2">
    <source>
        <dbReference type="EMBL" id="KAJ7697463.1"/>
    </source>
</evidence>
<dbReference type="InterPro" id="IPR027417">
    <property type="entry name" value="P-loop_NTPase"/>
</dbReference>
<organism evidence="2 3">
    <name type="scientific">Mycena rosella</name>
    <name type="common">Pink bonnet</name>
    <name type="synonym">Agaricus rosellus</name>
    <dbReference type="NCBI Taxonomy" id="1033263"/>
    <lineage>
        <taxon>Eukaryota</taxon>
        <taxon>Fungi</taxon>
        <taxon>Dikarya</taxon>
        <taxon>Basidiomycota</taxon>
        <taxon>Agaricomycotina</taxon>
        <taxon>Agaricomycetes</taxon>
        <taxon>Agaricomycetidae</taxon>
        <taxon>Agaricales</taxon>
        <taxon>Marasmiineae</taxon>
        <taxon>Mycenaceae</taxon>
        <taxon>Mycena</taxon>
    </lineage>
</organism>
<feature type="non-terminal residue" evidence="2">
    <location>
        <position position="679"/>
    </location>
</feature>
<comment type="caution">
    <text evidence="2">The sequence shown here is derived from an EMBL/GenBank/DDBJ whole genome shotgun (WGS) entry which is preliminary data.</text>
</comment>
<reference evidence="2" key="1">
    <citation type="submission" date="2023-03" db="EMBL/GenBank/DDBJ databases">
        <title>Massive genome expansion in bonnet fungi (Mycena s.s.) driven by repeated elements and novel gene families across ecological guilds.</title>
        <authorList>
            <consortium name="Lawrence Berkeley National Laboratory"/>
            <person name="Harder C.B."/>
            <person name="Miyauchi S."/>
            <person name="Viragh M."/>
            <person name="Kuo A."/>
            <person name="Thoen E."/>
            <person name="Andreopoulos B."/>
            <person name="Lu D."/>
            <person name="Skrede I."/>
            <person name="Drula E."/>
            <person name="Henrissat B."/>
            <person name="Morin E."/>
            <person name="Kohler A."/>
            <person name="Barry K."/>
            <person name="LaButti K."/>
            <person name="Morin E."/>
            <person name="Salamov A."/>
            <person name="Lipzen A."/>
            <person name="Mereny Z."/>
            <person name="Hegedus B."/>
            <person name="Baldrian P."/>
            <person name="Stursova M."/>
            <person name="Weitz H."/>
            <person name="Taylor A."/>
            <person name="Grigoriev I.V."/>
            <person name="Nagy L.G."/>
            <person name="Martin F."/>
            <person name="Kauserud H."/>
        </authorList>
    </citation>
    <scope>NUCLEOTIDE SEQUENCE</scope>
    <source>
        <strain evidence="2">CBHHK067</strain>
    </source>
</reference>
<dbReference type="Proteomes" id="UP001221757">
    <property type="component" value="Unassembled WGS sequence"/>
</dbReference>
<gene>
    <name evidence="2" type="ORF">B0H17DRAFT_866647</name>
</gene>
<name>A0AAD7GJD2_MYCRO</name>
<sequence length="679" mass="75795">MRQQDKTPEDDKLRTALENMRYGACTPEDPDFLRTRVAGFRPEDPKLFSSDFRNVSIITARNSQKDMLNQLGAQRFAADNKQTLVDFCSVDRVSSRSVDRAKWKNCEQSEIKKMTKGLQKKLWKAAPCTTNEFIPGTLSLCIGMPVMLRANDATEMCITKGQEGAVVGWDESVGPMGQKILHTLFVELINPPHTVQIEGLPKNVVPLVRTVSHVTILLEDNTLLSVLREQIVALVNFGMTDYTSQGKSRPHNAVDLGNCKTHMSYYVALSRGTSAKGTIIVQDLNESRVTSGISGYLRQEMRELEVLDEITRLKCEGLLPPSVTGLYRCRLLRSFYAWKANHRDSAHFHPAIRWDSSMGPRIPDAVVYSEWRPSIPISRKRKNVAVDDVDPVHDRPAAKKPTKIAPVPEPGPDPQNNCATTSVAVPTSVTTAMAPVGLVWDSRDHSCAYDATFTILTNIWAENHVEWSGRFMGLSPIMGMYSSALQTVLEGRATLETARDDIRVRLPIANPVHFPIGPHPTSIDRLVAALSPSKTYAKGRQSCVSCGYNDPIDHGLLETTMSAGLSNRVEYPRPVGTQEWITMYLSKGLHLCPTCRLHGTRRRMTMLSRVLDVPPLIVLEINHKRLHFDEELVFDCNGALVKLKLRGIIYGGQGHFTCRFVDRGGVLWFHDGIATARRC</sequence>
<feature type="region of interest" description="Disordered" evidence="1">
    <location>
        <begin position="391"/>
        <end position="417"/>
    </location>
</feature>
<evidence type="ECO:0000313" key="3">
    <source>
        <dbReference type="Proteomes" id="UP001221757"/>
    </source>
</evidence>
<dbReference type="SUPFAM" id="SSF52540">
    <property type="entry name" value="P-loop containing nucleoside triphosphate hydrolases"/>
    <property type="match status" value="1"/>
</dbReference>
<dbReference type="EMBL" id="JARKIE010000030">
    <property type="protein sequence ID" value="KAJ7697463.1"/>
    <property type="molecule type" value="Genomic_DNA"/>
</dbReference>
<accession>A0AAD7GJD2</accession>
<dbReference type="AlphaFoldDB" id="A0AAD7GJD2"/>
<evidence type="ECO:0000256" key="1">
    <source>
        <dbReference type="SAM" id="MobiDB-lite"/>
    </source>
</evidence>